<dbReference type="EMBL" id="BSOH01000020">
    <property type="protein sequence ID" value="GLR18295.1"/>
    <property type="molecule type" value="Genomic_DNA"/>
</dbReference>
<gene>
    <name evidence="2" type="ORF">GCM10007940_29110</name>
</gene>
<feature type="chain" id="PRO_5041382596" evidence="1">
    <location>
        <begin position="20"/>
        <end position="78"/>
    </location>
</feature>
<evidence type="ECO:0000313" key="2">
    <source>
        <dbReference type="EMBL" id="GLR18295.1"/>
    </source>
</evidence>
<organism evidence="2 3">
    <name type="scientific">Portibacter lacus</name>
    <dbReference type="NCBI Taxonomy" id="1099794"/>
    <lineage>
        <taxon>Bacteria</taxon>
        <taxon>Pseudomonadati</taxon>
        <taxon>Bacteroidota</taxon>
        <taxon>Saprospiria</taxon>
        <taxon>Saprospirales</taxon>
        <taxon>Haliscomenobacteraceae</taxon>
        <taxon>Portibacter</taxon>
    </lineage>
</organism>
<sequence>MKKTLGIIFLFFFCLPLHSQTNEGTEFWLGSYVYDYVNDGRNIVIITSRYETSGIVEIPGLQKSFTGSIDLVTNYIDV</sequence>
<evidence type="ECO:0000256" key="1">
    <source>
        <dbReference type="SAM" id="SignalP"/>
    </source>
</evidence>
<dbReference type="Proteomes" id="UP001156666">
    <property type="component" value="Unassembled WGS sequence"/>
</dbReference>
<comment type="caution">
    <text evidence="2">The sequence shown here is derived from an EMBL/GenBank/DDBJ whole genome shotgun (WGS) entry which is preliminary data.</text>
</comment>
<keyword evidence="3" id="KW-1185">Reference proteome</keyword>
<evidence type="ECO:0000313" key="3">
    <source>
        <dbReference type="Proteomes" id="UP001156666"/>
    </source>
</evidence>
<name>A0AA37SQX8_9BACT</name>
<protein>
    <submittedName>
        <fullName evidence="2">Uncharacterized protein</fullName>
    </submittedName>
</protein>
<reference evidence="2" key="1">
    <citation type="journal article" date="2014" name="Int. J. Syst. Evol. Microbiol.">
        <title>Complete genome sequence of Corynebacterium casei LMG S-19264T (=DSM 44701T), isolated from a smear-ripened cheese.</title>
        <authorList>
            <consortium name="US DOE Joint Genome Institute (JGI-PGF)"/>
            <person name="Walter F."/>
            <person name="Albersmeier A."/>
            <person name="Kalinowski J."/>
            <person name="Ruckert C."/>
        </authorList>
    </citation>
    <scope>NUCLEOTIDE SEQUENCE</scope>
    <source>
        <strain evidence="2">NBRC 108769</strain>
    </source>
</reference>
<dbReference type="RefSeq" id="WP_235293659.1">
    <property type="nucleotide sequence ID" value="NZ_BSOH01000020.1"/>
</dbReference>
<accession>A0AA37SQX8</accession>
<proteinExistence type="predicted"/>
<dbReference type="AlphaFoldDB" id="A0AA37SQX8"/>
<keyword evidence="1" id="KW-0732">Signal</keyword>
<feature type="signal peptide" evidence="1">
    <location>
        <begin position="1"/>
        <end position="19"/>
    </location>
</feature>
<reference evidence="2" key="2">
    <citation type="submission" date="2023-01" db="EMBL/GenBank/DDBJ databases">
        <title>Draft genome sequence of Portibacter lacus strain NBRC 108769.</title>
        <authorList>
            <person name="Sun Q."/>
            <person name="Mori K."/>
        </authorList>
    </citation>
    <scope>NUCLEOTIDE SEQUENCE</scope>
    <source>
        <strain evidence="2">NBRC 108769</strain>
    </source>
</reference>